<evidence type="ECO:0000313" key="1">
    <source>
        <dbReference type="EMBL" id="MCM6774448.1"/>
    </source>
</evidence>
<dbReference type="EMBL" id="JAMRXG010000005">
    <property type="protein sequence ID" value="MCM6774448.1"/>
    <property type="molecule type" value="Genomic_DNA"/>
</dbReference>
<keyword evidence="2" id="KW-1185">Reference proteome</keyword>
<gene>
    <name evidence="1" type="ORF">NDR86_13285</name>
</gene>
<proteinExistence type="predicted"/>
<protein>
    <submittedName>
        <fullName evidence="1">Uncharacterized protein</fullName>
    </submittedName>
</protein>
<name>A0A9X2EAC0_9NOCA</name>
<organism evidence="1 2">
    <name type="scientific">Nocardia pulmonis</name>
    <dbReference type="NCBI Taxonomy" id="2951408"/>
    <lineage>
        <taxon>Bacteria</taxon>
        <taxon>Bacillati</taxon>
        <taxon>Actinomycetota</taxon>
        <taxon>Actinomycetes</taxon>
        <taxon>Mycobacteriales</taxon>
        <taxon>Nocardiaceae</taxon>
        <taxon>Nocardia</taxon>
    </lineage>
</organism>
<evidence type="ECO:0000313" key="2">
    <source>
        <dbReference type="Proteomes" id="UP001139157"/>
    </source>
</evidence>
<accession>A0A9X2EAC0</accession>
<dbReference type="Proteomes" id="UP001139157">
    <property type="component" value="Unassembled WGS sequence"/>
</dbReference>
<sequence length="74" mass="8444">MADAAAEGPDDEDVHLRVRLGEVAFDYRARAIAAWHFLQDWSRTHCEPAEVIDDTPEALQNLRRLPCERLFLGP</sequence>
<reference evidence="1" key="1">
    <citation type="submission" date="2022-06" db="EMBL/GenBank/DDBJ databases">
        <title>Novel species in genus nocardia.</title>
        <authorList>
            <person name="Li F."/>
        </authorList>
    </citation>
    <scope>NUCLEOTIDE SEQUENCE</scope>
    <source>
        <strain evidence="1">CDC141</strain>
    </source>
</reference>
<comment type="caution">
    <text evidence="1">The sequence shown here is derived from an EMBL/GenBank/DDBJ whole genome shotgun (WGS) entry which is preliminary data.</text>
</comment>
<dbReference type="RefSeq" id="WP_251912022.1">
    <property type="nucleotide sequence ID" value="NZ_JAMRXG010000005.1"/>
</dbReference>
<dbReference type="AlphaFoldDB" id="A0A9X2EAC0"/>